<protein>
    <submittedName>
        <fullName evidence="2">GD12839</fullName>
    </submittedName>
</protein>
<evidence type="ECO:0000256" key="1">
    <source>
        <dbReference type="SAM" id="SignalP"/>
    </source>
</evidence>
<keyword evidence="1" id="KW-0732">Signal</keyword>
<gene>
    <name evidence="2" type="primary">Dsim\GD12839</name>
    <name evidence="2" type="ORF">Dsim_GD12839</name>
</gene>
<feature type="chain" id="PRO_5002824339" evidence="1">
    <location>
        <begin position="18"/>
        <end position="65"/>
    </location>
</feature>
<accession>B4QPL9</accession>
<proteinExistence type="predicted"/>
<sequence>MAAVVLVVLLLLLVVLATDQAWHEDQSPEPPLFQRGIAGGGAGIAGGGGHQGAEGTWKVQRLDKC</sequence>
<feature type="signal peptide" evidence="1">
    <location>
        <begin position="1"/>
        <end position="17"/>
    </location>
</feature>
<dbReference type="Proteomes" id="UP000000304">
    <property type="component" value="Chromosome 3L"/>
</dbReference>
<name>B4QPL9_DROSI</name>
<keyword evidence="3" id="KW-1185">Reference proteome</keyword>
<dbReference type="HOGENOM" id="CLU_2852097_0_0_1"/>
<dbReference type="OMA" id="DQAWHED"/>
<organism evidence="2 3">
    <name type="scientific">Drosophila simulans</name>
    <name type="common">Fruit fly</name>
    <dbReference type="NCBI Taxonomy" id="7240"/>
    <lineage>
        <taxon>Eukaryota</taxon>
        <taxon>Metazoa</taxon>
        <taxon>Ecdysozoa</taxon>
        <taxon>Arthropoda</taxon>
        <taxon>Hexapoda</taxon>
        <taxon>Insecta</taxon>
        <taxon>Pterygota</taxon>
        <taxon>Neoptera</taxon>
        <taxon>Endopterygota</taxon>
        <taxon>Diptera</taxon>
        <taxon>Brachycera</taxon>
        <taxon>Muscomorpha</taxon>
        <taxon>Ephydroidea</taxon>
        <taxon>Drosophilidae</taxon>
        <taxon>Drosophila</taxon>
        <taxon>Sophophora</taxon>
    </lineage>
</organism>
<dbReference type="AlphaFoldDB" id="B4QPL9"/>
<dbReference type="EMBL" id="CM000363">
    <property type="protein sequence ID" value="EDX10010.1"/>
    <property type="molecule type" value="Genomic_DNA"/>
</dbReference>
<evidence type="ECO:0000313" key="3">
    <source>
        <dbReference type="Proteomes" id="UP000000304"/>
    </source>
</evidence>
<reference evidence="2 3" key="1">
    <citation type="journal article" date="2007" name="Nature">
        <title>Evolution of genes and genomes on the Drosophila phylogeny.</title>
        <authorList>
            <consortium name="Drosophila 12 Genomes Consortium"/>
            <person name="Clark A.G."/>
            <person name="Eisen M.B."/>
            <person name="Smith D.R."/>
            <person name="Bergman C.M."/>
            <person name="Oliver B."/>
            <person name="Markow T.A."/>
            <person name="Kaufman T.C."/>
            <person name="Kellis M."/>
            <person name="Gelbart W."/>
            <person name="Iyer V.N."/>
            <person name="Pollard D.A."/>
            <person name="Sackton T.B."/>
            <person name="Larracuente A.M."/>
            <person name="Singh N.D."/>
            <person name="Abad J.P."/>
            <person name="Abt D.N."/>
            <person name="Adryan B."/>
            <person name="Aguade M."/>
            <person name="Akashi H."/>
            <person name="Anderson W.W."/>
            <person name="Aquadro C.F."/>
            <person name="Ardell D.H."/>
            <person name="Arguello R."/>
            <person name="Artieri C.G."/>
            <person name="Barbash D.A."/>
            <person name="Barker D."/>
            <person name="Barsanti P."/>
            <person name="Batterham P."/>
            <person name="Batzoglou S."/>
            <person name="Begun D."/>
            <person name="Bhutkar A."/>
            <person name="Blanco E."/>
            <person name="Bosak S.A."/>
            <person name="Bradley R.K."/>
            <person name="Brand A.D."/>
            <person name="Brent M.R."/>
            <person name="Brooks A.N."/>
            <person name="Brown R.H."/>
            <person name="Butlin R.K."/>
            <person name="Caggese C."/>
            <person name="Calvi B.R."/>
            <person name="Bernardo de Carvalho A."/>
            <person name="Caspi A."/>
            <person name="Castrezana S."/>
            <person name="Celniker S.E."/>
            <person name="Chang J.L."/>
            <person name="Chapple C."/>
            <person name="Chatterji S."/>
            <person name="Chinwalla A."/>
            <person name="Civetta A."/>
            <person name="Clifton S.W."/>
            <person name="Comeron J.M."/>
            <person name="Costello J.C."/>
            <person name="Coyne J.A."/>
            <person name="Daub J."/>
            <person name="David R.G."/>
            <person name="Delcher A.L."/>
            <person name="Delehaunty K."/>
            <person name="Do C.B."/>
            <person name="Ebling H."/>
            <person name="Edwards K."/>
            <person name="Eickbush T."/>
            <person name="Evans J.D."/>
            <person name="Filipski A."/>
            <person name="Findeiss S."/>
            <person name="Freyhult E."/>
            <person name="Fulton L."/>
            <person name="Fulton R."/>
            <person name="Garcia A.C."/>
            <person name="Gardiner A."/>
            <person name="Garfield D.A."/>
            <person name="Garvin B.E."/>
            <person name="Gibson G."/>
            <person name="Gilbert D."/>
            <person name="Gnerre S."/>
            <person name="Godfrey J."/>
            <person name="Good R."/>
            <person name="Gotea V."/>
            <person name="Gravely B."/>
            <person name="Greenberg A.J."/>
            <person name="Griffiths-Jones S."/>
            <person name="Gross S."/>
            <person name="Guigo R."/>
            <person name="Gustafson E.A."/>
            <person name="Haerty W."/>
            <person name="Hahn M.W."/>
            <person name="Halligan D.L."/>
            <person name="Halpern A.L."/>
            <person name="Halter G.M."/>
            <person name="Han M.V."/>
            <person name="Heger A."/>
            <person name="Hillier L."/>
            <person name="Hinrichs A.S."/>
            <person name="Holmes I."/>
            <person name="Hoskins R.A."/>
            <person name="Hubisz M.J."/>
            <person name="Hultmark D."/>
            <person name="Huntley M.A."/>
            <person name="Jaffe D.B."/>
            <person name="Jagadeeshan S."/>
            <person name="Jeck W.R."/>
            <person name="Johnson J."/>
            <person name="Jones C.D."/>
            <person name="Jordan W.C."/>
            <person name="Karpen G.H."/>
            <person name="Kataoka E."/>
            <person name="Keightley P.D."/>
            <person name="Kheradpour P."/>
            <person name="Kirkness E.F."/>
            <person name="Koerich L.B."/>
            <person name="Kristiansen K."/>
            <person name="Kudrna D."/>
            <person name="Kulathinal R.J."/>
            <person name="Kumar S."/>
            <person name="Kwok R."/>
            <person name="Lander E."/>
            <person name="Langley C.H."/>
            <person name="Lapoint R."/>
            <person name="Lazzaro B.P."/>
            <person name="Lee S.J."/>
            <person name="Levesque L."/>
            <person name="Li R."/>
            <person name="Lin C.F."/>
            <person name="Lin M.F."/>
            <person name="Lindblad-Toh K."/>
            <person name="Llopart A."/>
            <person name="Long M."/>
            <person name="Low L."/>
            <person name="Lozovsky E."/>
            <person name="Lu J."/>
            <person name="Luo M."/>
            <person name="Machado C.A."/>
            <person name="Makalowski W."/>
            <person name="Marzo M."/>
            <person name="Matsuda M."/>
            <person name="Matzkin L."/>
            <person name="McAllister B."/>
            <person name="McBride C.S."/>
            <person name="McKernan B."/>
            <person name="McKernan K."/>
            <person name="Mendez-Lago M."/>
            <person name="Minx P."/>
            <person name="Mollenhauer M.U."/>
            <person name="Montooth K."/>
            <person name="Mount S.M."/>
            <person name="Mu X."/>
            <person name="Myers E."/>
            <person name="Negre B."/>
            <person name="Newfeld S."/>
            <person name="Nielsen R."/>
            <person name="Noor M.A."/>
            <person name="O'Grady P."/>
            <person name="Pachter L."/>
            <person name="Papaceit M."/>
            <person name="Parisi M.J."/>
            <person name="Parisi M."/>
            <person name="Parts L."/>
            <person name="Pedersen J.S."/>
            <person name="Pesole G."/>
            <person name="Phillippy A.M."/>
            <person name="Ponting C.P."/>
            <person name="Pop M."/>
            <person name="Porcelli D."/>
            <person name="Powell J.R."/>
            <person name="Prohaska S."/>
            <person name="Pruitt K."/>
            <person name="Puig M."/>
            <person name="Quesneville H."/>
            <person name="Ram K.R."/>
            <person name="Rand D."/>
            <person name="Rasmussen M.D."/>
            <person name="Reed L.K."/>
            <person name="Reenan R."/>
            <person name="Reily A."/>
            <person name="Remington K.A."/>
            <person name="Rieger T.T."/>
            <person name="Ritchie M.G."/>
            <person name="Robin C."/>
            <person name="Rogers Y.H."/>
            <person name="Rohde C."/>
            <person name="Rozas J."/>
            <person name="Rubenfield M.J."/>
            <person name="Ruiz A."/>
            <person name="Russo S."/>
            <person name="Salzberg S.L."/>
            <person name="Sanchez-Gracia A."/>
            <person name="Saranga D.J."/>
            <person name="Sato H."/>
            <person name="Schaeffer S.W."/>
            <person name="Schatz M.C."/>
            <person name="Schlenke T."/>
            <person name="Schwartz R."/>
            <person name="Segarra C."/>
            <person name="Singh R.S."/>
            <person name="Sirot L."/>
            <person name="Sirota M."/>
            <person name="Sisneros N.B."/>
            <person name="Smith C.D."/>
            <person name="Smith T.F."/>
            <person name="Spieth J."/>
            <person name="Stage D.E."/>
            <person name="Stark A."/>
            <person name="Stephan W."/>
            <person name="Strausberg R.L."/>
            <person name="Strempel S."/>
            <person name="Sturgill D."/>
            <person name="Sutton G."/>
            <person name="Sutton G.G."/>
            <person name="Tao W."/>
            <person name="Teichmann S."/>
            <person name="Tobari Y.N."/>
            <person name="Tomimura Y."/>
            <person name="Tsolas J.M."/>
            <person name="Valente V.L."/>
            <person name="Venter E."/>
            <person name="Venter J.C."/>
            <person name="Vicario S."/>
            <person name="Vieira F.G."/>
            <person name="Vilella A.J."/>
            <person name="Villasante A."/>
            <person name="Walenz B."/>
            <person name="Wang J."/>
            <person name="Wasserman M."/>
            <person name="Watts T."/>
            <person name="Wilson D."/>
            <person name="Wilson R.K."/>
            <person name="Wing R.A."/>
            <person name="Wolfner M.F."/>
            <person name="Wong A."/>
            <person name="Wong G.K."/>
            <person name="Wu C.I."/>
            <person name="Wu G."/>
            <person name="Yamamoto D."/>
            <person name="Yang H.P."/>
            <person name="Yang S.P."/>
            <person name="Yorke J.A."/>
            <person name="Yoshida K."/>
            <person name="Zdobnov E."/>
            <person name="Zhang P."/>
            <person name="Zhang Y."/>
            <person name="Zimin A.V."/>
            <person name="Baldwin J."/>
            <person name="Abdouelleil A."/>
            <person name="Abdulkadir J."/>
            <person name="Abebe A."/>
            <person name="Abera B."/>
            <person name="Abreu J."/>
            <person name="Acer S.C."/>
            <person name="Aftuck L."/>
            <person name="Alexander A."/>
            <person name="An P."/>
            <person name="Anderson E."/>
            <person name="Anderson S."/>
            <person name="Arachi H."/>
            <person name="Azer M."/>
            <person name="Bachantsang P."/>
            <person name="Barry A."/>
            <person name="Bayul T."/>
            <person name="Berlin A."/>
            <person name="Bessette D."/>
            <person name="Bloom T."/>
            <person name="Blye J."/>
            <person name="Boguslavskiy L."/>
            <person name="Bonnet C."/>
            <person name="Boukhgalter B."/>
            <person name="Bourzgui I."/>
            <person name="Brown A."/>
            <person name="Cahill P."/>
            <person name="Channer S."/>
            <person name="Cheshatsang Y."/>
            <person name="Chuda L."/>
            <person name="Citroen M."/>
            <person name="Collymore A."/>
            <person name="Cooke P."/>
            <person name="Costello M."/>
            <person name="D'Aco K."/>
            <person name="Daza R."/>
            <person name="De Haan G."/>
            <person name="DeGray S."/>
            <person name="DeMaso C."/>
            <person name="Dhargay N."/>
            <person name="Dooley K."/>
            <person name="Dooley E."/>
            <person name="Doricent M."/>
            <person name="Dorje P."/>
            <person name="Dorjee K."/>
            <person name="Dupes A."/>
            <person name="Elong R."/>
            <person name="Falk J."/>
            <person name="Farina A."/>
            <person name="Faro S."/>
            <person name="Ferguson D."/>
            <person name="Fisher S."/>
            <person name="Foley C.D."/>
            <person name="Franke A."/>
            <person name="Friedrich D."/>
            <person name="Gadbois L."/>
            <person name="Gearin G."/>
            <person name="Gearin C.R."/>
            <person name="Giannoukos G."/>
            <person name="Goode T."/>
            <person name="Graham J."/>
            <person name="Grandbois E."/>
            <person name="Grewal S."/>
            <person name="Gyaltsen K."/>
            <person name="Hafez N."/>
            <person name="Hagos B."/>
            <person name="Hall J."/>
            <person name="Henson C."/>
            <person name="Hollinger A."/>
            <person name="Honan T."/>
            <person name="Huard M.D."/>
            <person name="Hughes L."/>
            <person name="Hurhula B."/>
            <person name="Husby M.E."/>
            <person name="Kamat A."/>
            <person name="Kanga B."/>
            <person name="Kashin S."/>
            <person name="Khazanovich D."/>
            <person name="Kisner P."/>
            <person name="Lance K."/>
            <person name="Lara M."/>
            <person name="Lee W."/>
            <person name="Lennon N."/>
            <person name="Letendre F."/>
            <person name="LeVine R."/>
            <person name="Lipovsky A."/>
            <person name="Liu X."/>
            <person name="Liu J."/>
            <person name="Liu S."/>
            <person name="Lokyitsang T."/>
            <person name="Lokyitsang Y."/>
            <person name="Lubonja R."/>
            <person name="Lui A."/>
            <person name="MacDonald P."/>
            <person name="Magnisalis V."/>
            <person name="Maru K."/>
            <person name="Matthews C."/>
            <person name="McCusker W."/>
            <person name="McDonough S."/>
            <person name="Mehta T."/>
            <person name="Meldrim J."/>
            <person name="Meneus L."/>
            <person name="Mihai O."/>
            <person name="Mihalev A."/>
            <person name="Mihova T."/>
            <person name="Mittelman R."/>
            <person name="Mlenga V."/>
            <person name="Montmayeur A."/>
            <person name="Mulrain L."/>
            <person name="Navidi A."/>
            <person name="Naylor J."/>
            <person name="Negash T."/>
            <person name="Nguyen T."/>
            <person name="Nguyen N."/>
            <person name="Nicol R."/>
            <person name="Norbu C."/>
            <person name="Norbu N."/>
            <person name="Novod N."/>
            <person name="O'Neill B."/>
            <person name="Osman S."/>
            <person name="Markiewicz E."/>
            <person name="Oyono O.L."/>
            <person name="Patti C."/>
            <person name="Phunkhang P."/>
            <person name="Pierre F."/>
            <person name="Priest M."/>
            <person name="Raghuraman S."/>
            <person name="Rege F."/>
            <person name="Reyes R."/>
            <person name="Rise C."/>
            <person name="Rogov P."/>
            <person name="Ross K."/>
            <person name="Ryan E."/>
            <person name="Settipalli S."/>
            <person name="Shea T."/>
            <person name="Sherpa N."/>
            <person name="Shi L."/>
            <person name="Shih D."/>
            <person name="Sparrow T."/>
            <person name="Spaulding J."/>
            <person name="Stalker J."/>
            <person name="Stange-Thomann N."/>
            <person name="Stavropoulos S."/>
            <person name="Stone C."/>
            <person name="Strader C."/>
            <person name="Tesfaye S."/>
            <person name="Thomson T."/>
            <person name="Thoulutsang Y."/>
            <person name="Thoulutsang D."/>
            <person name="Topham K."/>
            <person name="Topping I."/>
            <person name="Tsamla T."/>
            <person name="Vassiliev H."/>
            <person name="Vo A."/>
            <person name="Wangchuk T."/>
            <person name="Wangdi T."/>
            <person name="Weiand M."/>
            <person name="Wilkinson J."/>
            <person name="Wilson A."/>
            <person name="Yadav S."/>
            <person name="Young G."/>
            <person name="Yu Q."/>
            <person name="Zembek L."/>
            <person name="Zhong D."/>
            <person name="Zimmer A."/>
            <person name="Zwirko Z."/>
            <person name="Jaffe D.B."/>
            <person name="Alvarez P."/>
            <person name="Brockman W."/>
            <person name="Butler J."/>
            <person name="Chin C."/>
            <person name="Gnerre S."/>
            <person name="Grabherr M."/>
            <person name="Kleber M."/>
            <person name="Mauceli E."/>
            <person name="MacCallum I."/>
        </authorList>
    </citation>
    <scope>NUCLEOTIDE SEQUENCE [LARGE SCALE GENOMIC DNA]</scope>
    <source>
        <strain evidence="3">white501</strain>
    </source>
</reference>
<evidence type="ECO:0000313" key="2">
    <source>
        <dbReference type="EMBL" id="EDX10010.1"/>
    </source>
</evidence>